<dbReference type="EMBL" id="BDME01000002">
    <property type="protein sequence ID" value="GAX87631.1"/>
    <property type="molecule type" value="Genomic_DNA"/>
</dbReference>
<evidence type="ECO:0000313" key="3">
    <source>
        <dbReference type="Proteomes" id="UP000217944"/>
    </source>
</evidence>
<comment type="caution">
    <text evidence="2">The sequence shown here is derived from an EMBL/GenBank/DDBJ whole genome shotgun (WGS) entry which is preliminary data.</text>
</comment>
<keyword evidence="1" id="KW-0472">Membrane</keyword>
<proteinExistence type="predicted"/>
<sequence>MNDKRGNIIISILEVVLLLIRSNLLFSFKEEIKKDTSKYLKILFLGTVGLIFFILFLIFISFGVYEFLKLYMKSYYAFLIIGGIYFFIFLYFIFIIKKHLRG</sequence>
<keyword evidence="3" id="KW-1185">Reference proteome</keyword>
<evidence type="ECO:0008006" key="4">
    <source>
        <dbReference type="Google" id="ProtNLM"/>
    </source>
</evidence>
<feature type="transmembrane region" description="Helical" evidence="1">
    <location>
        <begin position="75"/>
        <end position="96"/>
    </location>
</feature>
<organism evidence="2 3">
    <name type="scientific">Lebetimonas natsushimae</name>
    <dbReference type="NCBI Taxonomy" id="1936991"/>
    <lineage>
        <taxon>Bacteria</taxon>
        <taxon>Pseudomonadati</taxon>
        <taxon>Campylobacterota</taxon>
        <taxon>Epsilonproteobacteria</taxon>
        <taxon>Nautiliales</taxon>
        <taxon>Nautiliaceae</taxon>
        <taxon>Lebetimonas</taxon>
    </lineage>
</organism>
<dbReference type="RefSeq" id="WP_096258873.1">
    <property type="nucleotide sequence ID" value="NZ_BDME01000002.1"/>
</dbReference>
<dbReference type="AlphaFoldDB" id="A0A292YEB3"/>
<reference evidence="2 3" key="1">
    <citation type="journal article" date="2017" name="Syst. Appl. Microbiol.">
        <title>Lebetimonas natsushimae sp. nov., a novel strictly anaerobic, moderately thermophilic chemoautotroph isolated from a deep-sea hydrothermal vent polychaete nest in the Mid-Okinawa Trough.</title>
        <authorList>
            <person name="Nagata R."/>
            <person name="Takaki Y."/>
            <person name="Tame A."/>
            <person name="Nunoura T."/>
            <person name="Muto H."/>
            <person name="Mino S."/>
            <person name="Sawayama S."/>
            <person name="Takai K."/>
            <person name="Nakagawa S."/>
        </authorList>
    </citation>
    <scope>NUCLEOTIDE SEQUENCE [LARGE SCALE GENOMIC DNA]</scope>
    <source>
        <strain evidence="2 3">HS1857</strain>
    </source>
</reference>
<evidence type="ECO:0000256" key="1">
    <source>
        <dbReference type="SAM" id="Phobius"/>
    </source>
</evidence>
<dbReference type="Proteomes" id="UP000217944">
    <property type="component" value="Unassembled WGS sequence"/>
</dbReference>
<keyword evidence="1" id="KW-1133">Transmembrane helix</keyword>
<accession>A0A292YEB3</accession>
<evidence type="ECO:0000313" key="2">
    <source>
        <dbReference type="EMBL" id="GAX87631.1"/>
    </source>
</evidence>
<feature type="transmembrane region" description="Helical" evidence="1">
    <location>
        <begin position="40"/>
        <end position="63"/>
    </location>
</feature>
<protein>
    <recommendedName>
        <fullName evidence="4">Holin-X, holin superfamily III</fullName>
    </recommendedName>
</protein>
<dbReference type="Pfam" id="PF07332">
    <property type="entry name" value="Phage_holin_3_6"/>
    <property type="match status" value="1"/>
</dbReference>
<keyword evidence="1" id="KW-0812">Transmembrane</keyword>
<name>A0A292YEB3_9BACT</name>
<gene>
    <name evidence="2" type="ORF">LNAT_P0928</name>
</gene>
<dbReference type="InterPro" id="IPR009937">
    <property type="entry name" value="Phage_holin_3_6"/>
</dbReference>